<evidence type="ECO:0008006" key="3">
    <source>
        <dbReference type="Google" id="ProtNLM"/>
    </source>
</evidence>
<protein>
    <recommendedName>
        <fullName evidence="3">Lipoprotein</fullName>
    </recommendedName>
</protein>
<keyword evidence="1" id="KW-0472">Membrane</keyword>
<proteinExistence type="predicted"/>
<accession>A0AB39V9T7</accession>
<gene>
    <name evidence="2" type="ORF">AB8B23_11230</name>
</gene>
<name>A0AB39V9T7_9FUSO</name>
<dbReference type="KEGG" id="lmes:AB8B23_11230"/>
<reference evidence="2" key="1">
    <citation type="submission" date="2024-07" db="EMBL/GenBank/DDBJ databases">
        <authorList>
            <person name="Li X.-J."/>
            <person name="Wang X."/>
        </authorList>
    </citation>
    <scope>NUCLEOTIDE SEQUENCE</scope>
    <source>
        <strain evidence="2">HSP-342</strain>
    </source>
</reference>
<feature type="transmembrane region" description="Helical" evidence="1">
    <location>
        <begin position="6"/>
        <end position="27"/>
    </location>
</feature>
<organism evidence="2">
    <name type="scientific">Leptotrichia mesophila</name>
    <dbReference type="NCBI Taxonomy" id="3239303"/>
    <lineage>
        <taxon>Bacteria</taxon>
        <taxon>Fusobacteriati</taxon>
        <taxon>Fusobacteriota</taxon>
        <taxon>Fusobacteriia</taxon>
        <taxon>Fusobacteriales</taxon>
        <taxon>Leptotrichiaceae</taxon>
        <taxon>Leptotrichia</taxon>
    </lineage>
</organism>
<dbReference type="EMBL" id="CP165646">
    <property type="protein sequence ID" value="XDU64477.1"/>
    <property type="molecule type" value="Genomic_DNA"/>
</dbReference>
<dbReference type="RefSeq" id="WP_369712812.1">
    <property type="nucleotide sequence ID" value="NZ_CP165646.1"/>
</dbReference>
<keyword evidence="1" id="KW-0812">Transmembrane</keyword>
<evidence type="ECO:0000256" key="1">
    <source>
        <dbReference type="SAM" id="Phobius"/>
    </source>
</evidence>
<sequence length="147" mass="17297">MKSVVSLGFGIFFMFIAVICSICYIITMPSKQYNMAYHINDNYIIQKYGILEDDKVELLMNDKLELTTENNDNCKFVDRFSELSNYYIGHFDGTDLKKKRCSGYFYIKKDNTDIRFNVSEEEIKEKFGNVKFNETPDEFINKYGITN</sequence>
<dbReference type="AlphaFoldDB" id="A0AB39V9T7"/>
<evidence type="ECO:0000313" key="2">
    <source>
        <dbReference type="EMBL" id="XDU64477.1"/>
    </source>
</evidence>
<keyword evidence="1" id="KW-1133">Transmembrane helix</keyword>